<dbReference type="InterPro" id="IPR019734">
    <property type="entry name" value="TPR_rpt"/>
</dbReference>
<name>A0A6G4WR48_9ACTN</name>
<dbReference type="EMBL" id="JAAKZZ010000004">
    <property type="protein sequence ID" value="NGO66971.1"/>
    <property type="molecule type" value="Genomic_DNA"/>
</dbReference>
<dbReference type="CDD" id="cd00093">
    <property type="entry name" value="HTH_XRE"/>
    <property type="match status" value="1"/>
</dbReference>
<feature type="coiled-coil region" evidence="2">
    <location>
        <begin position="274"/>
        <end position="301"/>
    </location>
</feature>
<dbReference type="Gene3D" id="1.10.260.40">
    <property type="entry name" value="lambda repressor-like DNA-binding domains"/>
    <property type="match status" value="1"/>
</dbReference>
<organism evidence="4 5">
    <name type="scientific">Streptomyces boncukensis</name>
    <dbReference type="NCBI Taxonomy" id="2711219"/>
    <lineage>
        <taxon>Bacteria</taxon>
        <taxon>Bacillati</taxon>
        <taxon>Actinomycetota</taxon>
        <taxon>Actinomycetes</taxon>
        <taxon>Kitasatosporales</taxon>
        <taxon>Streptomycetaceae</taxon>
        <taxon>Streptomyces</taxon>
    </lineage>
</organism>
<gene>
    <name evidence="4" type="ORF">G5C65_01045</name>
</gene>
<keyword evidence="2" id="KW-0175">Coiled coil</keyword>
<evidence type="ECO:0000256" key="2">
    <source>
        <dbReference type="SAM" id="Coils"/>
    </source>
</evidence>
<accession>A0A6G4WR48</accession>
<dbReference type="SMART" id="SM00530">
    <property type="entry name" value="HTH_XRE"/>
    <property type="match status" value="1"/>
</dbReference>
<dbReference type="InterPro" id="IPR010982">
    <property type="entry name" value="Lambda_DNA-bd_dom_sf"/>
</dbReference>
<feature type="domain" description="HTH cro/C1-type" evidence="3">
    <location>
        <begin position="18"/>
        <end position="73"/>
    </location>
</feature>
<comment type="caution">
    <text evidence="4">The sequence shown here is derived from an EMBL/GenBank/DDBJ whole genome shotgun (WGS) entry which is preliminary data.</text>
</comment>
<feature type="repeat" description="TPR" evidence="1">
    <location>
        <begin position="345"/>
        <end position="378"/>
    </location>
</feature>
<dbReference type="Proteomes" id="UP000477722">
    <property type="component" value="Unassembled WGS sequence"/>
</dbReference>
<evidence type="ECO:0000256" key="1">
    <source>
        <dbReference type="PROSITE-ProRule" id="PRU00339"/>
    </source>
</evidence>
<proteinExistence type="predicted"/>
<dbReference type="RefSeq" id="WP_165296632.1">
    <property type="nucleotide sequence ID" value="NZ_JAAKZZ010000004.1"/>
</dbReference>
<dbReference type="Pfam" id="PF13560">
    <property type="entry name" value="HTH_31"/>
    <property type="match status" value="1"/>
</dbReference>
<keyword evidence="5" id="KW-1185">Reference proteome</keyword>
<evidence type="ECO:0000259" key="3">
    <source>
        <dbReference type="PROSITE" id="PS50943"/>
    </source>
</evidence>
<keyword evidence="1" id="KW-0802">TPR repeat</keyword>
<dbReference type="GO" id="GO:0003677">
    <property type="term" value="F:DNA binding"/>
    <property type="evidence" value="ECO:0007669"/>
    <property type="project" value="InterPro"/>
</dbReference>
<dbReference type="InterPro" id="IPR001387">
    <property type="entry name" value="Cro/C1-type_HTH"/>
</dbReference>
<dbReference type="SUPFAM" id="SSF47413">
    <property type="entry name" value="lambda repressor-like DNA-binding domains"/>
    <property type="match status" value="1"/>
</dbReference>
<reference evidence="4 5" key="1">
    <citation type="submission" date="2020-02" db="EMBL/GenBank/DDBJ databases">
        <title>Whole-genome analyses of novel actinobacteria.</title>
        <authorList>
            <person name="Sahin N."/>
            <person name="Tatar D."/>
        </authorList>
    </citation>
    <scope>NUCLEOTIDE SEQUENCE [LARGE SCALE GENOMIC DNA]</scope>
    <source>
        <strain evidence="4 5">SB3404</strain>
    </source>
</reference>
<evidence type="ECO:0000313" key="5">
    <source>
        <dbReference type="Proteomes" id="UP000477722"/>
    </source>
</evidence>
<sequence>MPQRSDIQWGAETNGQRLARLRKRRRWDQRKLATESGYSLSAVKKFEQGNRSLDRADVILRFVKALDCHPTEITGQPYAPPDSDPDGQAAAASVAAVRRVLMRHGRPAWPTEQEVSGIDLAGLRARVAQANAYRQRSALAKSGAVLPGLLRDLQVAADLCVGEERRLAFGLLASGYECAMQYLYKLGHTAAATLATERVVWCAEATEDPLRRLSSRWYDAGEFLSIGEHDEAGAIIDDALTELSSIRASRPEAVSLRGLFHLKASLNHARAADGKAAEMQLQKAQEQANRLGEDRNDFELQFGPTNTAIWSVTLPVEMGRGKDAVRRAEQVTASLPADYAPERRSHHWIDVGRAHFYNGQRDEALDAFLTAERMAPQATRMHAGVRETTRMMVHTQRRSSLVEFGLRLGVV</sequence>
<dbReference type="AlphaFoldDB" id="A0A6G4WR48"/>
<evidence type="ECO:0000313" key="4">
    <source>
        <dbReference type="EMBL" id="NGO66971.1"/>
    </source>
</evidence>
<dbReference type="PROSITE" id="PS50005">
    <property type="entry name" value="TPR"/>
    <property type="match status" value="1"/>
</dbReference>
<protein>
    <submittedName>
        <fullName evidence="4">Helix-turn-helix transcriptional regulator</fullName>
    </submittedName>
</protein>
<dbReference type="PROSITE" id="PS50943">
    <property type="entry name" value="HTH_CROC1"/>
    <property type="match status" value="1"/>
</dbReference>